<dbReference type="PIRSF" id="PIRSF037347">
    <property type="entry name" value="STHK_CHASE2_PAS_prd"/>
    <property type="match status" value="1"/>
</dbReference>
<dbReference type="STRING" id="206506.AAV32_06090"/>
<dbReference type="PRINTS" id="PR00344">
    <property type="entry name" value="BCTRLSENSOR"/>
</dbReference>
<keyword evidence="11" id="KW-0902">Two-component regulatory system</keyword>
<evidence type="ECO:0000256" key="5">
    <source>
        <dbReference type="ARBA" id="ARBA00022679"/>
    </source>
</evidence>
<reference evidence="16 18" key="2">
    <citation type="submission" date="2019-02" db="EMBL/GenBank/DDBJ databases">
        <title>Genomic Encyclopedia of Type Strains, Phase IV (KMG-IV): sequencing the most valuable type-strain genomes for metagenomic binning, comparative biology and taxonomic classification.</title>
        <authorList>
            <person name="Goeker M."/>
        </authorList>
    </citation>
    <scope>NUCLEOTIDE SEQUENCE [LARGE SCALE GENOMIC DNA]</scope>
    <source>
        <strain evidence="16 18">DSM 16618</strain>
    </source>
</reference>
<dbReference type="InterPro" id="IPR000014">
    <property type="entry name" value="PAS"/>
</dbReference>
<dbReference type="Pfam" id="PF02518">
    <property type="entry name" value="HATPase_c"/>
    <property type="match status" value="1"/>
</dbReference>
<evidence type="ECO:0000256" key="6">
    <source>
        <dbReference type="ARBA" id="ARBA00022692"/>
    </source>
</evidence>
<keyword evidence="4" id="KW-0597">Phosphoprotein</keyword>
<feature type="domain" description="Histidine kinase" evidence="14">
    <location>
        <begin position="544"/>
        <end position="761"/>
    </location>
</feature>
<dbReference type="AlphaFoldDB" id="A0A171KUM9"/>
<reference evidence="15 17" key="1">
    <citation type="submission" date="2015-04" db="EMBL/GenBank/DDBJ databases">
        <title>Genome sequence of Kerstersia gyiorum CG1.</title>
        <authorList>
            <person name="Greninger A.L."/>
            <person name="Kozyreva V."/>
            <person name="Chaturvedi V."/>
        </authorList>
    </citation>
    <scope>NUCLEOTIDE SEQUENCE [LARGE SCALE GENOMIC DNA]</scope>
    <source>
        <strain evidence="15 17">CG1</strain>
    </source>
</reference>
<comment type="catalytic activity">
    <reaction evidence="1">
        <text>ATP + protein L-histidine = ADP + protein N-phospho-L-histidine.</text>
        <dbReference type="EC" id="2.7.13.3"/>
    </reaction>
</comment>
<evidence type="ECO:0000256" key="4">
    <source>
        <dbReference type="ARBA" id="ARBA00022553"/>
    </source>
</evidence>
<dbReference type="InterPro" id="IPR035965">
    <property type="entry name" value="PAS-like_dom_sf"/>
</dbReference>
<keyword evidence="8" id="KW-0418">Kinase</keyword>
<dbReference type="PROSITE" id="PS50109">
    <property type="entry name" value="HIS_KIN"/>
    <property type="match status" value="1"/>
</dbReference>
<evidence type="ECO:0000256" key="2">
    <source>
        <dbReference type="ARBA" id="ARBA00004141"/>
    </source>
</evidence>
<dbReference type="InterPro" id="IPR003594">
    <property type="entry name" value="HATPase_dom"/>
</dbReference>
<sequence length="769" mass="84822">MPERAPRFSRRALPGWGLALFLSLLLGGLSLLNGLGRIDYLIYDNLLRTIEHDASPEIVLIAIDDGSLEQLGNWPWPRTTHAQLLDRIAGASAVAFDVIFSEADRYGGLEDTQLAVAMRRHGHVVLPGILDARSGQIIPPTQKLADAATGIGYINMQPDTDGVARRFMPRSLDDAPHLADVLLTVAGQPPRHHTPPGQSALLRYAGPSGQYTMLPYAAVLHGKVPPSFWKNKLVIVGAWATGLGDNFATPMSRTGVDMAGMEILANIVQSRQMGLEIQAWPVWGIFLIGLLPVLLLYLALRRLSPRHGLYAVGLAFGSTLLGSWLLLRYGQIWVPPGAALVVIVISYPLWSWRSQEMALRSLDSTLAMLRQEDQNFPEILQRQRRVSQHVLDTRINELGLALERVRNLRAFLSNSLESTPDPTLICNPDGTLRYFNRAAAQYWQRLPGEQSLALGLPILPLLQTVFPRLPAERLENWLAGHENEAGPETAEHTLESQDSAGTDWLLQHAWLLTPEQETTGIVIAMNDISVIRNIERRREQSLSFLSHDMRAPQNSILAQIELRQQESPGPDEARTLKRISNHARQTLELVDGFVQLTRAESAPLNPHDTDLYDMLCECCDNFFSLAQASQLRINMTPPPEQAAWLSVDATMLRRAIGNLLHNAIKFSPADTTIDCGLNWEADGHRWVITIRDRGPGVPPEDLLTLFEAFTQNATGTAIRNPGTGLGLAFVLTVAQRHHGTAWASNAADGGAVFHIALPIVAQPETIEAS</sequence>
<dbReference type="InterPro" id="IPR017181">
    <property type="entry name" value="Sig_transdc_His_kin_CHASE2"/>
</dbReference>
<keyword evidence="9" id="KW-0067">ATP-binding</keyword>
<dbReference type="InterPro" id="IPR004358">
    <property type="entry name" value="Sig_transdc_His_kin-like_C"/>
</dbReference>
<keyword evidence="10 13" id="KW-1133">Transmembrane helix</keyword>
<evidence type="ECO:0000313" key="15">
    <source>
        <dbReference type="EMBL" id="KKO72596.1"/>
    </source>
</evidence>
<dbReference type="InterPro" id="IPR005467">
    <property type="entry name" value="His_kinase_dom"/>
</dbReference>
<evidence type="ECO:0000256" key="10">
    <source>
        <dbReference type="ARBA" id="ARBA00022989"/>
    </source>
</evidence>
<dbReference type="InterPro" id="IPR013656">
    <property type="entry name" value="PAS_4"/>
</dbReference>
<accession>A0A171KUM9</accession>
<name>A0A171KUM9_9BURK</name>
<keyword evidence="6 13" id="KW-0812">Transmembrane</keyword>
<dbReference type="GO" id="GO:0016020">
    <property type="term" value="C:membrane"/>
    <property type="evidence" value="ECO:0007669"/>
    <property type="project" value="UniProtKB-SubCell"/>
</dbReference>
<evidence type="ECO:0000313" key="17">
    <source>
        <dbReference type="Proteomes" id="UP000078084"/>
    </source>
</evidence>
<protein>
    <recommendedName>
        <fullName evidence="3">histidine kinase</fullName>
        <ecNumber evidence="3">2.7.13.3</ecNumber>
    </recommendedName>
</protein>
<dbReference type="Gene3D" id="3.30.450.20">
    <property type="entry name" value="PAS domain"/>
    <property type="match status" value="1"/>
</dbReference>
<dbReference type="SUPFAM" id="SSF55874">
    <property type="entry name" value="ATPase domain of HSP90 chaperone/DNA topoisomerase II/histidine kinase"/>
    <property type="match status" value="1"/>
</dbReference>
<evidence type="ECO:0000256" key="13">
    <source>
        <dbReference type="SAM" id="Phobius"/>
    </source>
</evidence>
<dbReference type="SMART" id="SM00091">
    <property type="entry name" value="PAS"/>
    <property type="match status" value="1"/>
</dbReference>
<proteinExistence type="predicted"/>
<dbReference type="PATRIC" id="fig|206506.3.peg.1306"/>
<keyword evidence="5" id="KW-0808">Transferase</keyword>
<dbReference type="SMART" id="SM01080">
    <property type="entry name" value="CHASE2"/>
    <property type="match status" value="1"/>
</dbReference>
<dbReference type="GO" id="GO:0030295">
    <property type="term" value="F:protein kinase activator activity"/>
    <property type="evidence" value="ECO:0007669"/>
    <property type="project" value="TreeGrafter"/>
</dbReference>
<evidence type="ECO:0000256" key="7">
    <source>
        <dbReference type="ARBA" id="ARBA00022741"/>
    </source>
</evidence>
<dbReference type="SUPFAM" id="SSF55785">
    <property type="entry name" value="PYP-like sensor domain (PAS domain)"/>
    <property type="match status" value="1"/>
</dbReference>
<gene>
    <name evidence="15" type="ORF">AAV32_06090</name>
    <name evidence="16" type="ORF">EV679_1418</name>
</gene>
<comment type="subcellular location">
    <subcellularLocation>
        <location evidence="2">Membrane</location>
        <topology evidence="2">Multi-pass membrane protein</topology>
    </subcellularLocation>
</comment>
<dbReference type="Gene3D" id="1.10.287.130">
    <property type="match status" value="1"/>
</dbReference>
<dbReference type="SUPFAM" id="SSF47384">
    <property type="entry name" value="Homodimeric domain of signal transducing histidine kinase"/>
    <property type="match status" value="1"/>
</dbReference>
<dbReference type="GO" id="GO:0007234">
    <property type="term" value="P:osmosensory signaling via phosphorelay pathway"/>
    <property type="evidence" value="ECO:0007669"/>
    <property type="project" value="TreeGrafter"/>
</dbReference>
<feature type="transmembrane region" description="Helical" evidence="13">
    <location>
        <begin position="307"/>
        <end position="326"/>
    </location>
</feature>
<dbReference type="GO" id="GO:0005524">
    <property type="term" value="F:ATP binding"/>
    <property type="evidence" value="ECO:0007669"/>
    <property type="project" value="UniProtKB-KW"/>
</dbReference>
<dbReference type="EMBL" id="LBNE01000002">
    <property type="protein sequence ID" value="KKO72596.1"/>
    <property type="molecule type" value="Genomic_DNA"/>
</dbReference>
<dbReference type="PANTHER" id="PTHR42878:SF7">
    <property type="entry name" value="SENSOR HISTIDINE KINASE GLRK"/>
    <property type="match status" value="1"/>
</dbReference>
<dbReference type="SMART" id="SM00388">
    <property type="entry name" value="HisKA"/>
    <property type="match status" value="1"/>
</dbReference>
<dbReference type="EC" id="2.7.13.3" evidence="3"/>
<dbReference type="RefSeq" id="WP_068368875.1">
    <property type="nucleotide sequence ID" value="NZ_CBCSEB010000016.1"/>
</dbReference>
<feature type="transmembrane region" description="Helical" evidence="13">
    <location>
        <begin position="332"/>
        <end position="350"/>
    </location>
</feature>
<evidence type="ECO:0000256" key="12">
    <source>
        <dbReference type="ARBA" id="ARBA00023136"/>
    </source>
</evidence>
<feature type="transmembrane region" description="Helical" evidence="13">
    <location>
        <begin position="280"/>
        <end position="300"/>
    </location>
</feature>
<dbReference type="Proteomes" id="UP000292039">
    <property type="component" value="Unassembled WGS sequence"/>
</dbReference>
<evidence type="ECO:0000256" key="3">
    <source>
        <dbReference type="ARBA" id="ARBA00012438"/>
    </source>
</evidence>
<organism evidence="15 17">
    <name type="scientific">Kerstersia gyiorum</name>
    <dbReference type="NCBI Taxonomy" id="206506"/>
    <lineage>
        <taxon>Bacteria</taxon>
        <taxon>Pseudomonadati</taxon>
        <taxon>Pseudomonadota</taxon>
        <taxon>Betaproteobacteria</taxon>
        <taxon>Burkholderiales</taxon>
        <taxon>Alcaligenaceae</taxon>
        <taxon>Kerstersia</taxon>
    </lineage>
</organism>
<dbReference type="InterPro" id="IPR003661">
    <property type="entry name" value="HisK_dim/P_dom"/>
</dbReference>
<dbReference type="Pfam" id="PF05226">
    <property type="entry name" value="CHASE2"/>
    <property type="match status" value="1"/>
</dbReference>
<dbReference type="PANTHER" id="PTHR42878">
    <property type="entry name" value="TWO-COMPONENT HISTIDINE KINASE"/>
    <property type="match status" value="1"/>
</dbReference>
<evidence type="ECO:0000313" key="16">
    <source>
        <dbReference type="EMBL" id="RZS70030.1"/>
    </source>
</evidence>
<dbReference type="GO" id="GO:0000156">
    <property type="term" value="F:phosphorelay response regulator activity"/>
    <property type="evidence" value="ECO:0007669"/>
    <property type="project" value="TreeGrafter"/>
</dbReference>
<dbReference type="InterPro" id="IPR036097">
    <property type="entry name" value="HisK_dim/P_sf"/>
</dbReference>
<evidence type="ECO:0000256" key="1">
    <source>
        <dbReference type="ARBA" id="ARBA00000085"/>
    </source>
</evidence>
<evidence type="ECO:0000259" key="14">
    <source>
        <dbReference type="PROSITE" id="PS50109"/>
    </source>
</evidence>
<dbReference type="Gene3D" id="3.30.565.10">
    <property type="entry name" value="Histidine kinase-like ATPase, C-terminal domain"/>
    <property type="match status" value="1"/>
</dbReference>
<evidence type="ECO:0000256" key="9">
    <source>
        <dbReference type="ARBA" id="ARBA00022840"/>
    </source>
</evidence>
<dbReference type="Proteomes" id="UP000078084">
    <property type="component" value="Unassembled WGS sequence"/>
</dbReference>
<dbReference type="InterPro" id="IPR007890">
    <property type="entry name" value="CHASE2"/>
</dbReference>
<keyword evidence="17" id="KW-1185">Reference proteome</keyword>
<dbReference type="Pfam" id="PF08448">
    <property type="entry name" value="PAS_4"/>
    <property type="match status" value="1"/>
</dbReference>
<dbReference type="EMBL" id="SGWZ01000002">
    <property type="protein sequence ID" value="RZS70030.1"/>
    <property type="molecule type" value="Genomic_DNA"/>
</dbReference>
<keyword evidence="7" id="KW-0547">Nucleotide-binding</keyword>
<evidence type="ECO:0000256" key="11">
    <source>
        <dbReference type="ARBA" id="ARBA00023012"/>
    </source>
</evidence>
<dbReference type="InterPro" id="IPR036890">
    <property type="entry name" value="HATPase_C_sf"/>
</dbReference>
<comment type="caution">
    <text evidence="15">The sequence shown here is derived from an EMBL/GenBank/DDBJ whole genome shotgun (WGS) entry which is preliminary data.</text>
</comment>
<dbReference type="InterPro" id="IPR050351">
    <property type="entry name" value="BphY/WalK/GraS-like"/>
</dbReference>
<evidence type="ECO:0000313" key="18">
    <source>
        <dbReference type="Proteomes" id="UP000292039"/>
    </source>
</evidence>
<evidence type="ECO:0000256" key="8">
    <source>
        <dbReference type="ARBA" id="ARBA00022777"/>
    </source>
</evidence>
<dbReference type="SMART" id="SM00387">
    <property type="entry name" value="HATPase_c"/>
    <property type="match status" value="1"/>
</dbReference>
<keyword evidence="12 13" id="KW-0472">Membrane</keyword>
<dbReference type="CDD" id="cd00082">
    <property type="entry name" value="HisKA"/>
    <property type="match status" value="1"/>
</dbReference>
<dbReference type="GO" id="GO:0000155">
    <property type="term" value="F:phosphorelay sensor kinase activity"/>
    <property type="evidence" value="ECO:0007669"/>
    <property type="project" value="InterPro"/>
</dbReference>